<dbReference type="EMBL" id="KV417550">
    <property type="protein sequence ID" value="KZP21053.1"/>
    <property type="molecule type" value="Genomic_DNA"/>
</dbReference>
<evidence type="ECO:0000256" key="8">
    <source>
        <dbReference type="ARBA" id="ARBA00023098"/>
    </source>
</evidence>
<accession>A0A166JNN2</accession>
<keyword evidence="3" id="KW-0444">Lipid biosynthesis</keyword>
<evidence type="ECO:0000256" key="1">
    <source>
        <dbReference type="ARBA" id="ARBA00004173"/>
    </source>
</evidence>
<dbReference type="Gene3D" id="3.40.50.720">
    <property type="entry name" value="NAD(P)-binding Rossmann-like Domain"/>
    <property type="match status" value="1"/>
</dbReference>
<dbReference type="FunFam" id="3.40.50.720:FF:000112">
    <property type="entry name" value="Enoyl-[acyl-carrier-protein] reductase 1, mitochondrial"/>
    <property type="match status" value="1"/>
</dbReference>
<dbReference type="Pfam" id="PF00107">
    <property type="entry name" value="ADH_zinc_N"/>
    <property type="match status" value="1"/>
</dbReference>
<evidence type="ECO:0000256" key="11">
    <source>
        <dbReference type="ARBA" id="ARBA00038963"/>
    </source>
</evidence>
<sequence length="389" mass="42244">MSLPLHRLHSTGWLHSARLKPRHFSTSFSRFANRAVVYTNNGSPQSVLSVVSYPSLPAPPPQTVNVRYLLSPINPADINVVEGVYPAKPSRVTLQDNADSVFVGGNEGLAEVTSIGDGVANIKVGEWVVTGKQQCGTWRSGANLDTKDVIKVPKNVSEVAAATITVNPATAYNMLADFTDLKPGDWVIQNGANSAVGQAVIQIAASRGLHSINFVRNREGVDALKEQLKGLGATHVATYDDLADKAFRDTVKAWTGGKPIRLALNCVSGPATTNMARHLGPDAHLVSYGAMSKQPLSLPTSLFIFKNLKSVGFWQSRWYSQNSKDDRETLMKTLVELISTGKLKEPEHEIITVAAGQSDEDATRNLRYILTRMAEGQYGKKVLLRLEGE</sequence>
<dbReference type="PANTHER" id="PTHR43981">
    <property type="entry name" value="ENOYL-[ACYL-CARRIER-PROTEIN] REDUCTASE, MITOCHONDRIAL"/>
    <property type="match status" value="1"/>
</dbReference>
<keyword evidence="8" id="KW-0443">Lipid metabolism</keyword>
<dbReference type="Pfam" id="PF08240">
    <property type="entry name" value="ADH_N"/>
    <property type="match status" value="1"/>
</dbReference>
<evidence type="ECO:0000256" key="10">
    <source>
        <dbReference type="ARBA" id="ARBA00023160"/>
    </source>
</evidence>
<dbReference type="Gene3D" id="3.90.180.10">
    <property type="entry name" value="Medium-chain alcohol dehydrogenases, catalytic domain"/>
    <property type="match status" value="1"/>
</dbReference>
<dbReference type="InterPro" id="IPR020843">
    <property type="entry name" value="ER"/>
</dbReference>
<evidence type="ECO:0000256" key="5">
    <source>
        <dbReference type="ARBA" id="ARBA00022857"/>
    </source>
</evidence>
<dbReference type="GO" id="GO:0005739">
    <property type="term" value="C:mitochondrion"/>
    <property type="evidence" value="ECO:0007669"/>
    <property type="project" value="UniProtKB-SubCell"/>
</dbReference>
<dbReference type="EC" id="1.3.1.104" evidence="11"/>
<comment type="catalytic activity">
    <reaction evidence="12">
        <text>a 2,3-saturated acyl-[ACP] + NADP(+) = a (2E)-enoyl-[ACP] + NADPH + H(+)</text>
        <dbReference type="Rhea" id="RHEA:22564"/>
        <dbReference type="Rhea" id="RHEA-COMP:9925"/>
        <dbReference type="Rhea" id="RHEA-COMP:9926"/>
        <dbReference type="ChEBI" id="CHEBI:15378"/>
        <dbReference type="ChEBI" id="CHEBI:57783"/>
        <dbReference type="ChEBI" id="CHEBI:58349"/>
        <dbReference type="ChEBI" id="CHEBI:78784"/>
        <dbReference type="ChEBI" id="CHEBI:78785"/>
        <dbReference type="EC" id="1.3.1.104"/>
    </reaction>
</comment>
<dbReference type="Proteomes" id="UP000076532">
    <property type="component" value="Unassembled WGS sequence"/>
</dbReference>
<proteinExistence type="inferred from homology"/>
<evidence type="ECO:0000313" key="15">
    <source>
        <dbReference type="Proteomes" id="UP000076532"/>
    </source>
</evidence>
<evidence type="ECO:0000256" key="6">
    <source>
        <dbReference type="ARBA" id="ARBA00022946"/>
    </source>
</evidence>
<evidence type="ECO:0000256" key="2">
    <source>
        <dbReference type="ARBA" id="ARBA00010371"/>
    </source>
</evidence>
<gene>
    <name evidence="14" type="ORF">FIBSPDRAFT_860967</name>
</gene>
<evidence type="ECO:0000259" key="13">
    <source>
        <dbReference type="SMART" id="SM00829"/>
    </source>
</evidence>
<dbReference type="SUPFAM" id="SSF50129">
    <property type="entry name" value="GroES-like"/>
    <property type="match status" value="1"/>
</dbReference>
<dbReference type="SMART" id="SM00829">
    <property type="entry name" value="PKS_ER"/>
    <property type="match status" value="1"/>
</dbReference>
<dbReference type="InterPro" id="IPR051034">
    <property type="entry name" value="Mito_Enoyl-ACP_Reductase"/>
</dbReference>
<reference evidence="14 15" key="1">
    <citation type="journal article" date="2016" name="Mol. Biol. Evol.">
        <title>Comparative Genomics of Early-Diverging Mushroom-Forming Fungi Provides Insights into the Origins of Lignocellulose Decay Capabilities.</title>
        <authorList>
            <person name="Nagy L.G."/>
            <person name="Riley R."/>
            <person name="Tritt A."/>
            <person name="Adam C."/>
            <person name="Daum C."/>
            <person name="Floudas D."/>
            <person name="Sun H."/>
            <person name="Yadav J.S."/>
            <person name="Pangilinan J."/>
            <person name="Larsson K.H."/>
            <person name="Matsuura K."/>
            <person name="Barry K."/>
            <person name="Labutti K."/>
            <person name="Kuo R."/>
            <person name="Ohm R.A."/>
            <person name="Bhattacharya S.S."/>
            <person name="Shirouzu T."/>
            <person name="Yoshinaga Y."/>
            <person name="Martin F.M."/>
            <person name="Grigoriev I.V."/>
            <person name="Hibbett D.S."/>
        </authorList>
    </citation>
    <scope>NUCLEOTIDE SEQUENCE [LARGE SCALE GENOMIC DNA]</scope>
    <source>
        <strain evidence="14 15">CBS 109695</strain>
    </source>
</reference>
<organism evidence="14 15">
    <name type="scientific">Athelia psychrophila</name>
    <dbReference type="NCBI Taxonomy" id="1759441"/>
    <lineage>
        <taxon>Eukaryota</taxon>
        <taxon>Fungi</taxon>
        <taxon>Dikarya</taxon>
        <taxon>Basidiomycota</taxon>
        <taxon>Agaricomycotina</taxon>
        <taxon>Agaricomycetes</taxon>
        <taxon>Agaricomycetidae</taxon>
        <taxon>Atheliales</taxon>
        <taxon>Atheliaceae</taxon>
        <taxon>Athelia</taxon>
    </lineage>
</organism>
<evidence type="ECO:0000256" key="4">
    <source>
        <dbReference type="ARBA" id="ARBA00022832"/>
    </source>
</evidence>
<dbReference type="AlphaFoldDB" id="A0A166JNN2"/>
<keyword evidence="5" id="KW-0521">NADP</keyword>
<name>A0A166JNN2_9AGAM</name>
<keyword evidence="9" id="KW-0496">Mitochondrion</keyword>
<dbReference type="CDD" id="cd08290">
    <property type="entry name" value="ETR"/>
    <property type="match status" value="1"/>
</dbReference>
<keyword evidence="4" id="KW-0276">Fatty acid metabolism</keyword>
<evidence type="ECO:0000256" key="12">
    <source>
        <dbReference type="ARBA" id="ARBA00048843"/>
    </source>
</evidence>
<evidence type="ECO:0000256" key="3">
    <source>
        <dbReference type="ARBA" id="ARBA00022516"/>
    </source>
</evidence>
<feature type="domain" description="Enoyl reductase (ER)" evidence="13">
    <location>
        <begin position="46"/>
        <end position="383"/>
    </location>
</feature>
<dbReference type="GO" id="GO:0141148">
    <property type="term" value="F:enoyl-[acyl-carrier-protein] reductase (NADPH) activity"/>
    <property type="evidence" value="ECO:0007669"/>
    <property type="project" value="UniProtKB-EC"/>
</dbReference>
<evidence type="ECO:0000256" key="7">
    <source>
        <dbReference type="ARBA" id="ARBA00023002"/>
    </source>
</evidence>
<comment type="similarity">
    <text evidence="2">Belongs to the zinc-containing alcohol dehydrogenase family. Quinone oxidoreductase subfamily.</text>
</comment>
<keyword evidence="15" id="KW-1185">Reference proteome</keyword>
<keyword evidence="6" id="KW-0809">Transit peptide</keyword>
<comment type="subcellular location">
    <subcellularLocation>
        <location evidence="1">Mitochondrion</location>
    </subcellularLocation>
</comment>
<dbReference type="InterPro" id="IPR036291">
    <property type="entry name" value="NAD(P)-bd_dom_sf"/>
</dbReference>
<dbReference type="SUPFAM" id="SSF51735">
    <property type="entry name" value="NAD(P)-binding Rossmann-fold domains"/>
    <property type="match status" value="1"/>
</dbReference>
<dbReference type="InterPro" id="IPR013154">
    <property type="entry name" value="ADH-like_N"/>
</dbReference>
<dbReference type="InterPro" id="IPR013149">
    <property type="entry name" value="ADH-like_C"/>
</dbReference>
<dbReference type="STRING" id="436010.A0A166JNN2"/>
<keyword evidence="7" id="KW-0560">Oxidoreductase</keyword>
<dbReference type="PANTHER" id="PTHR43981:SF2">
    <property type="entry name" value="ENOYL-[ACYL-CARRIER-PROTEIN] REDUCTASE, MITOCHONDRIAL"/>
    <property type="match status" value="1"/>
</dbReference>
<protein>
    <recommendedName>
        <fullName evidence="11">enoyl-[acyl-carrier-protein] reductase</fullName>
        <ecNumber evidence="11">1.3.1.104</ecNumber>
    </recommendedName>
</protein>
<evidence type="ECO:0000313" key="14">
    <source>
        <dbReference type="EMBL" id="KZP21053.1"/>
    </source>
</evidence>
<evidence type="ECO:0000256" key="9">
    <source>
        <dbReference type="ARBA" id="ARBA00023128"/>
    </source>
</evidence>
<dbReference type="OrthoDB" id="7482721at2759"/>
<dbReference type="InterPro" id="IPR011032">
    <property type="entry name" value="GroES-like_sf"/>
</dbReference>
<keyword evidence="10" id="KW-0275">Fatty acid biosynthesis</keyword>
<dbReference type="GO" id="GO:0006633">
    <property type="term" value="P:fatty acid biosynthetic process"/>
    <property type="evidence" value="ECO:0007669"/>
    <property type="project" value="UniProtKB-KW"/>
</dbReference>